<evidence type="ECO:0000313" key="11">
    <source>
        <dbReference type="EMBL" id="CAK1581586.1"/>
    </source>
</evidence>
<feature type="domain" description="Integrase catalytic" evidence="10">
    <location>
        <begin position="1009"/>
        <end position="1165"/>
    </location>
</feature>
<dbReference type="InterPro" id="IPR001878">
    <property type="entry name" value="Znf_CCHC"/>
</dbReference>
<evidence type="ECO:0000259" key="10">
    <source>
        <dbReference type="PROSITE" id="PS50994"/>
    </source>
</evidence>
<evidence type="ECO:0000259" key="9">
    <source>
        <dbReference type="PROSITE" id="PS50878"/>
    </source>
</evidence>
<dbReference type="InterPro" id="IPR043502">
    <property type="entry name" value="DNA/RNA_pol_sf"/>
</dbReference>
<dbReference type="Gene3D" id="1.10.340.70">
    <property type="match status" value="1"/>
</dbReference>
<dbReference type="GO" id="GO:0003676">
    <property type="term" value="F:nucleic acid binding"/>
    <property type="evidence" value="ECO:0007669"/>
    <property type="project" value="InterPro"/>
</dbReference>
<evidence type="ECO:0000256" key="8">
    <source>
        <dbReference type="SAM" id="MobiDB-lite"/>
    </source>
</evidence>
<dbReference type="GO" id="GO:0003964">
    <property type="term" value="F:RNA-directed DNA polymerase activity"/>
    <property type="evidence" value="ECO:0007669"/>
    <property type="project" value="UniProtKB-KW"/>
</dbReference>
<dbReference type="Proteomes" id="UP001314205">
    <property type="component" value="Unassembled WGS sequence"/>
</dbReference>
<evidence type="ECO:0000313" key="12">
    <source>
        <dbReference type="Proteomes" id="UP001314205"/>
    </source>
</evidence>
<keyword evidence="3" id="KW-0548">Nucleotidyltransferase</keyword>
<dbReference type="InterPro" id="IPR050951">
    <property type="entry name" value="Retrovirus_Pol_polyprotein"/>
</dbReference>
<keyword evidence="12" id="KW-1185">Reference proteome</keyword>
<sequence length="1389" mass="156276">MSLSCGPLPIFNHELQSWKIFKTRITQWFIANDINASNDAAGVKRRAILLSAFADGTFKLASDLAVPKDLQQIPFEDILTILDTHFTPKQVGFSERHNFYAATQQPTESPSQWAARLRGLTVHCQFSNVEEALRDRFIMGMLPGVEKEKLYTQDISGITLSKAVELAENVRSARAIAASAAATTTVVTDATTDQLYKIGQDSKCARSRQKCAVCGYTSHSASECRFANYRCKKCNMKGHLRRMCKKVNYVNTSEVGEDSDDGKIFNIRSVRGEPLVETVTVNGIDLEFQIDSGSAVTVISERTYKLHFHDIPLSFTKKKLVSYTGEVLGCAGRVQMSLQWRGKTCMLDVYVVRNGGPPLLGRDFIARFELQLTPIHYCKQIQNEIETLHIRYPQVFSGELGCFNKYEIKLTLKENVKPLFFKARPIAFALRDKIDSELKRLVDLGVLRPVSYSEYASPIVPVLKRDGSVRICADYSVSLNKQLVIDQYPLPTVNELFSKLHGGQYFTKLDLSMAYNQFCLNEESQKLTCINTHRGLFSYTRLVFGLASAPAIFQRAMEYVLAGLNGVHFLLDDILITGKDDAEHLDRLHQVLQRLQDAGLTLQKNKCSFFKDEISYLGYVINRNGLKKSPEKVKAILEAPIPTNVNQLQSFLGLVNYYRGFVPNASSILSPLYQLLKKGIKWKWSKVENEAFDNIRKILSSEQVLTHFNPNETIILTVDASPNGLGAILSQKNSAGIEKPLSFASRTLNNAEKRYSQIQKEATAIVFGVRRFHQYLYGRSTPFILRTDHKPLLSIFGPYKGIPEVSANRLQRYALFLSGYNYTIEYVKSSDNRADYLSRFSLPDADASSGGTGGDSNAGYTETADIDDRAAYVNFVVKGAIPITLQALRDAINKDRIMKKVIHYVLEGWPKKVNDPEIKPYSLCKLELSYENGCLMRGHKIVIPGSLRDRVISELHTSHMGIVKTKAEARSRFWFPGIDGVLERMIGSCEICMQLRAAPPRVHISPWKYPADPFRRIHLDFLGPINGHMYLVIVDAYSKWVEVCRMNTTCASIAVIDKLYEFMSRFGLPETIVTDNGTSFCSREFLDFCHLNGITHITSPAYHPASNGQAESYVKVIKRGIKSSLLSSNNVRECNLNLLKYIFDYRNSVHSTTGLSPAQIVFGRKLRSRLDILKPAPSPPLSSSLAKTVRSKQCSQVKSHGGKEKMFLPGQYVLYKKYSNKNKFNWCKGVIIQKLGKIIYLIRDSLLNTVVKKHVNQIILYKGTINASRPWELDILSPDTPGSSVSTPASCVPILPPDLQCHDKVRELGEGDGHEDRILTPMPAAETSNENLTNSNDSCRQSRSPSHITVTQGVRRPKSSDDEEEVSRAQEYQAPLKRNRPKVDYKKFF</sequence>
<evidence type="ECO:0000256" key="2">
    <source>
        <dbReference type="ARBA" id="ARBA00022679"/>
    </source>
</evidence>
<dbReference type="SUPFAM" id="SSF53098">
    <property type="entry name" value="Ribonuclease H-like"/>
    <property type="match status" value="1"/>
</dbReference>
<dbReference type="FunFam" id="3.30.420.10:FF:000063">
    <property type="entry name" value="Retrovirus-related Pol polyprotein from transposon 297-like Protein"/>
    <property type="match status" value="1"/>
</dbReference>
<dbReference type="Pfam" id="PF00665">
    <property type="entry name" value="rve"/>
    <property type="match status" value="1"/>
</dbReference>
<dbReference type="PROSITE" id="PS50878">
    <property type="entry name" value="RT_POL"/>
    <property type="match status" value="1"/>
</dbReference>
<dbReference type="SUPFAM" id="SSF50630">
    <property type="entry name" value="Acid proteases"/>
    <property type="match status" value="1"/>
</dbReference>
<dbReference type="GO" id="GO:0015074">
    <property type="term" value="P:DNA integration"/>
    <property type="evidence" value="ECO:0007669"/>
    <property type="project" value="InterPro"/>
</dbReference>
<dbReference type="Gene3D" id="3.30.70.270">
    <property type="match status" value="2"/>
</dbReference>
<dbReference type="EMBL" id="CAVLGL010000035">
    <property type="protein sequence ID" value="CAK1581586.1"/>
    <property type="molecule type" value="Genomic_DNA"/>
</dbReference>
<dbReference type="SUPFAM" id="SSF56672">
    <property type="entry name" value="DNA/RNA polymerases"/>
    <property type="match status" value="1"/>
</dbReference>
<dbReference type="GO" id="GO:0004519">
    <property type="term" value="F:endonuclease activity"/>
    <property type="evidence" value="ECO:0007669"/>
    <property type="project" value="UniProtKB-KW"/>
</dbReference>
<dbReference type="FunFam" id="3.10.20.370:FF:000001">
    <property type="entry name" value="Retrovirus-related Pol polyprotein from transposon 17.6-like protein"/>
    <property type="match status" value="1"/>
</dbReference>
<dbReference type="Pfam" id="PF17917">
    <property type="entry name" value="RT_RNaseH"/>
    <property type="match status" value="1"/>
</dbReference>
<feature type="compositionally biased region" description="Polar residues" evidence="8">
    <location>
        <begin position="1326"/>
        <end position="1352"/>
    </location>
</feature>
<dbReference type="Gene3D" id="3.30.420.10">
    <property type="entry name" value="Ribonuclease H-like superfamily/Ribonuclease H"/>
    <property type="match status" value="1"/>
</dbReference>
<dbReference type="InterPro" id="IPR001584">
    <property type="entry name" value="Integrase_cat-core"/>
</dbReference>
<name>A0AAV1KET1_9NEOP</name>
<keyword evidence="2" id="KW-0808">Transferase</keyword>
<dbReference type="EC" id="2.7.7.49" evidence="1"/>
<dbReference type="Pfam" id="PF00078">
    <property type="entry name" value="RVT_1"/>
    <property type="match status" value="1"/>
</dbReference>
<protein>
    <recommendedName>
        <fullName evidence="1">RNA-directed DNA polymerase</fullName>
        <ecNumber evidence="1">2.7.7.49</ecNumber>
    </recommendedName>
</protein>
<gene>
    <name evidence="11" type="ORF">PARMNEM_LOCUS3232</name>
</gene>
<reference evidence="11 12" key="1">
    <citation type="submission" date="2023-11" db="EMBL/GenBank/DDBJ databases">
        <authorList>
            <person name="Hedman E."/>
            <person name="Englund M."/>
            <person name="Stromberg M."/>
            <person name="Nyberg Akerstrom W."/>
            <person name="Nylinder S."/>
            <person name="Jareborg N."/>
            <person name="Kallberg Y."/>
            <person name="Kronander E."/>
        </authorList>
    </citation>
    <scope>NUCLEOTIDE SEQUENCE [LARGE SCALE GENOMIC DNA]</scope>
</reference>
<dbReference type="InterPro" id="IPR034128">
    <property type="entry name" value="K02A2.6-like"/>
</dbReference>
<dbReference type="PROSITE" id="PS50994">
    <property type="entry name" value="INTEGRASE"/>
    <property type="match status" value="1"/>
</dbReference>
<comment type="caution">
    <text evidence="11">The sequence shown here is derived from an EMBL/GenBank/DDBJ whole genome shotgun (WGS) entry which is preliminary data.</text>
</comment>
<dbReference type="CDD" id="cd09274">
    <property type="entry name" value="RNase_HI_RT_Ty3"/>
    <property type="match status" value="1"/>
</dbReference>
<keyword evidence="7" id="KW-0695">RNA-directed DNA polymerase</keyword>
<accession>A0AAV1KET1</accession>
<dbReference type="Pfam" id="PF17921">
    <property type="entry name" value="Integrase_H2C2"/>
    <property type="match status" value="1"/>
</dbReference>
<dbReference type="Gene3D" id="3.10.10.10">
    <property type="entry name" value="HIV Type 1 Reverse Transcriptase, subunit A, domain 1"/>
    <property type="match status" value="1"/>
</dbReference>
<evidence type="ECO:0000256" key="1">
    <source>
        <dbReference type="ARBA" id="ARBA00012493"/>
    </source>
</evidence>
<dbReference type="PANTHER" id="PTHR37984">
    <property type="entry name" value="PROTEIN CBG26694"/>
    <property type="match status" value="1"/>
</dbReference>
<keyword evidence="5" id="KW-0255">Endonuclease</keyword>
<dbReference type="FunFam" id="1.10.340.70:FF:000003">
    <property type="entry name" value="Protein CBG25708"/>
    <property type="match status" value="1"/>
</dbReference>
<evidence type="ECO:0000256" key="6">
    <source>
        <dbReference type="ARBA" id="ARBA00022801"/>
    </source>
</evidence>
<evidence type="ECO:0000256" key="5">
    <source>
        <dbReference type="ARBA" id="ARBA00022759"/>
    </source>
</evidence>
<evidence type="ECO:0000256" key="3">
    <source>
        <dbReference type="ARBA" id="ARBA00022695"/>
    </source>
</evidence>
<dbReference type="InterPro" id="IPR012337">
    <property type="entry name" value="RNaseH-like_sf"/>
</dbReference>
<dbReference type="InterPro" id="IPR043128">
    <property type="entry name" value="Rev_trsase/Diguanyl_cyclase"/>
</dbReference>
<dbReference type="InterPro" id="IPR041373">
    <property type="entry name" value="RT_RNaseH"/>
</dbReference>
<dbReference type="GO" id="GO:0008270">
    <property type="term" value="F:zinc ion binding"/>
    <property type="evidence" value="ECO:0007669"/>
    <property type="project" value="InterPro"/>
</dbReference>
<feature type="domain" description="Reverse transcriptase" evidence="9">
    <location>
        <begin position="443"/>
        <end position="621"/>
    </location>
</feature>
<dbReference type="InterPro" id="IPR036397">
    <property type="entry name" value="RNaseH_sf"/>
</dbReference>
<dbReference type="Gene3D" id="2.40.70.10">
    <property type="entry name" value="Acid Proteases"/>
    <property type="match status" value="1"/>
</dbReference>
<dbReference type="PANTHER" id="PTHR37984:SF5">
    <property type="entry name" value="PROTEIN NYNRIN-LIKE"/>
    <property type="match status" value="1"/>
</dbReference>
<dbReference type="CDD" id="cd05484">
    <property type="entry name" value="retropepsin_like_LTR_2"/>
    <property type="match status" value="1"/>
</dbReference>
<dbReference type="InterPro" id="IPR000477">
    <property type="entry name" value="RT_dom"/>
</dbReference>
<dbReference type="InterPro" id="IPR021109">
    <property type="entry name" value="Peptidase_aspartic_dom_sf"/>
</dbReference>
<proteinExistence type="predicted"/>
<keyword evidence="4" id="KW-0540">Nuclease</keyword>
<dbReference type="FunFam" id="3.30.70.270:FF:000020">
    <property type="entry name" value="Transposon Tf2-6 polyprotein-like Protein"/>
    <property type="match status" value="1"/>
</dbReference>
<organism evidence="11 12">
    <name type="scientific">Parnassius mnemosyne</name>
    <name type="common">clouded apollo</name>
    <dbReference type="NCBI Taxonomy" id="213953"/>
    <lineage>
        <taxon>Eukaryota</taxon>
        <taxon>Metazoa</taxon>
        <taxon>Ecdysozoa</taxon>
        <taxon>Arthropoda</taxon>
        <taxon>Hexapoda</taxon>
        <taxon>Insecta</taxon>
        <taxon>Pterygota</taxon>
        <taxon>Neoptera</taxon>
        <taxon>Endopterygota</taxon>
        <taxon>Lepidoptera</taxon>
        <taxon>Glossata</taxon>
        <taxon>Ditrysia</taxon>
        <taxon>Papilionoidea</taxon>
        <taxon>Papilionidae</taxon>
        <taxon>Parnassiinae</taxon>
        <taxon>Parnassini</taxon>
        <taxon>Parnassius</taxon>
        <taxon>Driopa</taxon>
    </lineage>
</organism>
<dbReference type="GO" id="GO:0042575">
    <property type="term" value="C:DNA polymerase complex"/>
    <property type="evidence" value="ECO:0007669"/>
    <property type="project" value="UniProtKB-ARBA"/>
</dbReference>
<dbReference type="SMART" id="SM00343">
    <property type="entry name" value="ZnF_C2HC"/>
    <property type="match status" value="2"/>
</dbReference>
<dbReference type="InterPro" id="IPR041588">
    <property type="entry name" value="Integrase_H2C2"/>
</dbReference>
<evidence type="ECO:0000256" key="7">
    <source>
        <dbReference type="ARBA" id="ARBA00022918"/>
    </source>
</evidence>
<feature type="region of interest" description="Disordered" evidence="8">
    <location>
        <begin position="1322"/>
        <end position="1389"/>
    </location>
</feature>
<keyword evidence="6" id="KW-0378">Hydrolase</keyword>
<dbReference type="CDD" id="cd01647">
    <property type="entry name" value="RT_LTR"/>
    <property type="match status" value="1"/>
</dbReference>
<evidence type="ECO:0000256" key="4">
    <source>
        <dbReference type="ARBA" id="ARBA00022722"/>
    </source>
</evidence>